<evidence type="ECO:0000313" key="4">
    <source>
        <dbReference type="EMBL" id="GAM37733.1"/>
    </source>
</evidence>
<reference evidence="5" key="1">
    <citation type="journal article" date="2015" name="Genome Announc.">
        <title>Draft genome sequence of Talaromyces cellulolyticus strain Y-94, a source of lignocellulosic biomass-degrading enzymes.</title>
        <authorList>
            <person name="Fujii T."/>
            <person name="Koike H."/>
            <person name="Sawayama S."/>
            <person name="Yano S."/>
            <person name="Inoue H."/>
        </authorList>
    </citation>
    <scope>NUCLEOTIDE SEQUENCE [LARGE SCALE GENOMIC DNA]</scope>
    <source>
        <strain evidence="5">Y-94</strain>
    </source>
</reference>
<evidence type="ECO:0000256" key="3">
    <source>
        <dbReference type="ARBA" id="ARBA00023002"/>
    </source>
</evidence>
<name>A0A6V8H9D2_TALPI</name>
<keyword evidence="3" id="KW-0560">Oxidoreductase</keyword>
<gene>
    <name evidence="4" type="ORF">TCE0_033f07890</name>
</gene>
<keyword evidence="1" id="KW-0479">Metal-binding</keyword>
<dbReference type="InterPro" id="IPR036291">
    <property type="entry name" value="NAD(P)-bd_dom_sf"/>
</dbReference>
<evidence type="ECO:0000256" key="2">
    <source>
        <dbReference type="ARBA" id="ARBA00022833"/>
    </source>
</evidence>
<evidence type="ECO:0000313" key="5">
    <source>
        <dbReference type="Proteomes" id="UP000053095"/>
    </source>
</evidence>
<dbReference type="SUPFAM" id="SSF51735">
    <property type="entry name" value="NAD(P)-binding Rossmann-fold domains"/>
    <property type="match status" value="1"/>
</dbReference>
<dbReference type="GO" id="GO:0046872">
    <property type="term" value="F:metal ion binding"/>
    <property type="evidence" value="ECO:0007669"/>
    <property type="project" value="UniProtKB-KW"/>
</dbReference>
<organism evidence="4 5">
    <name type="scientific">Talaromyces pinophilus</name>
    <name type="common">Penicillium pinophilum</name>
    <dbReference type="NCBI Taxonomy" id="128442"/>
    <lineage>
        <taxon>Eukaryota</taxon>
        <taxon>Fungi</taxon>
        <taxon>Dikarya</taxon>
        <taxon>Ascomycota</taxon>
        <taxon>Pezizomycotina</taxon>
        <taxon>Eurotiomycetes</taxon>
        <taxon>Eurotiomycetidae</taxon>
        <taxon>Eurotiales</taxon>
        <taxon>Trichocomaceae</taxon>
        <taxon>Talaromyces</taxon>
        <taxon>Talaromyces sect. Talaromyces</taxon>
    </lineage>
</organism>
<dbReference type="GO" id="GO:0016616">
    <property type="term" value="F:oxidoreductase activity, acting on the CH-OH group of donors, NAD or NADP as acceptor"/>
    <property type="evidence" value="ECO:0007669"/>
    <property type="project" value="InterPro"/>
</dbReference>
<keyword evidence="2" id="KW-0862">Zinc</keyword>
<dbReference type="InterPro" id="IPR047109">
    <property type="entry name" value="CAD-like"/>
</dbReference>
<dbReference type="AlphaFoldDB" id="A0A6V8H9D2"/>
<evidence type="ECO:0000256" key="1">
    <source>
        <dbReference type="ARBA" id="ARBA00022723"/>
    </source>
</evidence>
<dbReference type="Proteomes" id="UP000053095">
    <property type="component" value="Unassembled WGS sequence"/>
</dbReference>
<keyword evidence="5" id="KW-1185">Reference proteome</keyword>
<comment type="caution">
    <text evidence="4">The sequence shown here is derived from an EMBL/GenBank/DDBJ whole genome shotgun (WGS) entry which is preliminary data.</text>
</comment>
<sequence>MGSEEYKFEGWLANDASTVNGTMQWKEFKPKTWEETDIDIKVTHCDLILSTVSSSKIPLSQYVSLLKVDGTLIQLGNPDDGSLEFPAGALIMDGAKLAGSFIASPGNLREMLVLAAEKQLKPWIEERPMKDANQVIVDMYNGKARYRYVLVNEW</sequence>
<dbReference type="Gene3D" id="3.40.50.720">
    <property type="entry name" value="NAD(P)-binding Rossmann-like Domain"/>
    <property type="match status" value="1"/>
</dbReference>
<dbReference type="Gene3D" id="3.90.180.10">
    <property type="entry name" value="Medium-chain alcohol dehydrogenases, catalytic domain"/>
    <property type="match status" value="1"/>
</dbReference>
<proteinExistence type="predicted"/>
<dbReference type="PANTHER" id="PTHR42683">
    <property type="entry name" value="ALDEHYDE REDUCTASE"/>
    <property type="match status" value="1"/>
</dbReference>
<protein>
    <submittedName>
        <fullName evidence="4">Zinc-binding alcohol dehydrogenase</fullName>
    </submittedName>
</protein>
<dbReference type="EMBL" id="DF933829">
    <property type="protein sequence ID" value="GAM37733.1"/>
    <property type="molecule type" value="Genomic_DNA"/>
</dbReference>
<accession>A0A6V8H9D2</accession>